<organism evidence="8 9">
    <name type="scientific">Georgenia halotolerans</name>
    <dbReference type="NCBI Taxonomy" id="3028317"/>
    <lineage>
        <taxon>Bacteria</taxon>
        <taxon>Bacillati</taxon>
        <taxon>Actinomycetota</taxon>
        <taxon>Actinomycetes</taxon>
        <taxon>Micrococcales</taxon>
        <taxon>Bogoriellaceae</taxon>
        <taxon>Georgenia</taxon>
    </lineage>
</organism>
<evidence type="ECO:0000256" key="5">
    <source>
        <dbReference type="ARBA" id="ARBA00023136"/>
    </source>
</evidence>
<evidence type="ECO:0000256" key="1">
    <source>
        <dbReference type="ARBA" id="ARBA00004651"/>
    </source>
</evidence>
<dbReference type="PANTHER" id="PTHR40077:SF2">
    <property type="entry name" value="MEMBRANE PROTEIN"/>
    <property type="match status" value="1"/>
</dbReference>
<sequence length="139" mass="15644">MTTTEPTGPTRTAPAVELERKARSALRVYQVMAFVTGVMLLLLTLEMILVYLVQVGPEVQAWIRWIPFVHGWIYVGYLITVFNLWSTMRWGLGRMAALVAAGVVPVLSFVMERRADRWFAQDLPGLVEAAGRRRPAARA</sequence>
<proteinExistence type="predicted"/>
<dbReference type="Pfam" id="PF12823">
    <property type="entry name" value="DUF3817"/>
    <property type="match status" value="1"/>
</dbReference>
<protein>
    <submittedName>
        <fullName evidence="8">DUF3817 domain-containing protein</fullName>
    </submittedName>
</protein>
<evidence type="ECO:0000313" key="8">
    <source>
        <dbReference type="EMBL" id="MDD9207585.1"/>
    </source>
</evidence>
<keyword evidence="5 6" id="KW-0472">Membrane</keyword>
<accession>A0ABT5TZT7</accession>
<evidence type="ECO:0000256" key="3">
    <source>
        <dbReference type="ARBA" id="ARBA00022692"/>
    </source>
</evidence>
<keyword evidence="4 6" id="KW-1133">Transmembrane helix</keyword>
<keyword evidence="3 6" id="KW-0812">Transmembrane</keyword>
<reference evidence="8" key="1">
    <citation type="submission" date="2023-02" db="EMBL/GenBank/DDBJ databases">
        <title>Georgenia sp.10Sc9-8, isolated from a soil sample collected from the Taklamakan desert.</title>
        <authorList>
            <person name="Liu S."/>
        </authorList>
    </citation>
    <scope>NUCLEOTIDE SEQUENCE</scope>
    <source>
        <strain evidence="8">10Sc9-8</strain>
    </source>
</reference>
<comment type="subcellular location">
    <subcellularLocation>
        <location evidence="1">Cell membrane</location>
        <topology evidence="1">Multi-pass membrane protein</topology>
    </subcellularLocation>
</comment>
<feature type="transmembrane region" description="Helical" evidence="6">
    <location>
        <begin position="91"/>
        <end position="111"/>
    </location>
</feature>
<dbReference type="NCBIfam" id="TIGR03954">
    <property type="entry name" value="integ_memb_HG"/>
    <property type="match status" value="1"/>
</dbReference>
<dbReference type="Proteomes" id="UP001165561">
    <property type="component" value="Unassembled WGS sequence"/>
</dbReference>
<feature type="domain" description="DUF3817" evidence="7">
    <location>
        <begin position="26"/>
        <end position="117"/>
    </location>
</feature>
<keyword evidence="2" id="KW-1003">Cell membrane</keyword>
<comment type="caution">
    <text evidence="8">The sequence shown here is derived from an EMBL/GenBank/DDBJ whole genome shotgun (WGS) entry which is preliminary data.</text>
</comment>
<evidence type="ECO:0000256" key="6">
    <source>
        <dbReference type="SAM" id="Phobius"/>
    </source>
</evidence>
<evidence type="ECO:0000256" key="2">
    <source>
        <dbReference type="ARBA" id="ARBA00022475"/>
    </source>
</evidence>
<evidence type="ECO:0000256" key="4">
    <source>
        <dbReference type="ARBA" id="ARBA00022989"/>
    </source>
</evidence>
<dbReference type="PANTHER" id="PTHR40077">
    <property type="entry name" value="MEMBRANE PROTEIN-RELATED"/>
    <property type="match status" value="1"/>
</dbReference>
<name>A0ABT5TZT7_9MICO</name>
<dbReference type="EMBL" id="JARACI010001126">
    <property type="protein sequence ID" value="MDD9207585.1"/>
    <property type="molecule type" value="Genomic_DNA"/>
</dbReference>
<keyword evidence="9" id="KW-1185">Reference proteome</keyword>
<dbReference type="InterPro" id="IPR023845">
    <property type="entry name" value="DUF3817_TM"/>
</dbReference>
<feature type="transmembrane region" description="Helical" evidence="6">
    <location>
        <begin position="65"/>
        <end position="85"/>
    </location>
</feature>
<gene>
    <name evidence="8" type="ORF">PU560_14100</name>
</gene>
<evidence type="ECO:0000313" key="9">
    <source>
        <dbReference type="Proteomes" id="UP001165561"/>
    </source>
</evidence>
<evidence type="ECO:0000259" key="7">
    <source>
        <dbReference type="Pfam" id="PF12823"/>
    </source>
</evidence>
<feature type="transmembrane region" description="Helical" evidence="6">
    <location>
        <begin position="28"/>
        <end position="53"/>
    </location>
</feature>